<accession>A0ABQ3SJ19</accession>
<dbReference type="InterPro" id="IPR001967">
    <property type="entry name" value="Peptidase_S11_N"/>
</dbReference>
<keyword evidence="1" id="KW-0812">Transmembrane</keyword>
<dbReference type="PANTHER" id="PTHR21581">
    <property type="entry name" value="D-ALANYL-D-ALANINE CARBOXYPEPTIDASE"/>
    <property type="match status" value="1"/>
</dbReference>
<dbReference type="GeneID" id="95594312"/>
<evidence type="ECO:0000256" key="1">
    <source>
        <dbReference type="SAM" id="Phobius"/>
    </source>
</evidence>
<feature type="chain" id="PRO_5045829802" evidence="2">
    <location>
        <begin position="33"/>
        <end position="395"/>
    </location>
</feature>
<keyword evidence="1" id="KW-0472">Membrane</keyword>
<evidence type="ECO:0000313" key="5">
    <source>
        <dbReference type="Proteomes" id="UP000613974"/>
    </source>
</evidence>
<evidence type="ECO:0000313" key="4">
    <source>
        <dbReference type="EMBL" id="GHI68002.1"/>
    </source>
</evidence>
<dbReference type="Gene3D" id="3.40.710.10">
    <property type="entry name" value="DD-peptidase/beta-lactamase superfamily"/>
    <property type="match status" value="1"/>
</dbReference>
<dbReference type="EMBL" id="BNEC01000003">
    <property type="protein sequence ID" value="GHI68002.1"/>
    <property type="molecule type" value="Genomic_DNA"/>
</dbReference>
<keyword evidence="4" id="KW-0378">Hydrolase</keyword>
<proteinExistence type="predicted"/>
<protein>
    <submittedName>
        <fullName evidence="4">D-alanyl-D-alanine carboxypeptidase</fullName>
    </submittedName>
</protein>
<dbReference type="InterPro" id="IPR012338">
    <property type="entry name" value="Beta-lactam/transpept-like"/>
</dbReference>
<keyword evidence="4" id="KW-0645">Protease</keyword>
<dbReference type="SUPFAM" id="SSF56601">
    <property type="entry name" value="beta-lactamase/transpeptidase-like"/>
    <property type="match status" value="1"/>
</dbReference>
<dbReference type="Proteomes" id="UP000613974">
    <property type="component" value="Unassembled WGS sequence"/>
</dbReference>
<keyword evidence="5" id="KW-1185">Reference proteome</keyword>
<keyword evidence="4" id="KW-0121">Carboxypeptidase</keyword>
<feature type="transmembrane region" description="Helical" evidence="1">
    <location>
        <begin position="367"/>
        <end position="388"/>
    </location>
</feature>
<keyword evidence="2" id="KW-0732">Signal</keyword>
<comment type="caution">
    <text evidence="4">The sequence shown here is derived from an EMBL/GenBank/DDBJ whole genome shotgun (WGS) entry which is preliminary data.</text>
</comment>
<keyword evidence="1" id="KW-1133">Transmembrane helix</keyword>
<reference evidence="5" key="1">
    <citation type="submission" date="2023-07" db="EMBL/GenBank/DDBJ databases">
        <title>Whole genome shotgun sequence of Streptomyces nojiriensis NBRC 13794.</title>
        <authorList>
            <person name="Komaki H."/>
            <person name="Tamura T."/>
        </authorList>
    </citation>
    <scope>NUCLEOTIDE SEQUENCE [LARGE SCALE GENOMIC DNA]</scope>
    <source>
        <strain evidence="5">NBRC 13794</strain>
    </source>
</reference>
<name>A0ABQ3SJ19_9ACTN</name>
<dbReference type="GO" id="GO:0004180">
    <property type="term" value="F:carboxypeptidase activity"/>
    <property type="evidence" value="ECO:0007669"/>
    <property type="project" value="UniProtKB-KW"/>
</dbReference>
<gene>
    <name evidence="4" type="ORF">Snoj_19200</name>
</gene>
<dbReference type="PANTHER" id="PTHR21581:SF33">
    <property type="entry name" value="D-ALANYL-D-ALANINE CARBOXYPEPTIDASE DACB"/>
    <property type="match status" value="1"/>
</dbReference>
<feature type="domain" description="Peptidase S11 D-alanyl-D-alanine carboxypeptidase A N-terminal" evidence="3">
    <location>
        <begin position="68"/>
        <end position="303"/>
    </location>
</feature>
<organism evidence="4 5">
    <name type="scientific">Streptomyces nojiriensis</name>
    <dbReference type="NCBI Taxonomy" id="66374"/>
    <lineage>
        <taxon>Bacteria</taxon>
        <taxon>Bacillati</taxon>
        <taxon>Actinomycetota</taxon>
        <taxon>Actinomycetes</taxon>
        <taxon>Kitasatosporales</taxon>
        <taxon>Streptomycetaceae</taxon>
        <taxon>Streptomyces</taxon>
    </lineage>
</organism>
<dbReference type="RefSeq" id="WP_189745220.1">
    <property type="nucleotide sequence ID" value="NZ_BMRL01000017.1"/>
</dbReference>
<sequence>MSIRSSGRRTGAGAAALAIGASVLLVPAAAGAARAEPLPPRPAPAVDASLLHRAGTHVRARQGAPALPDDVSALSWLVADAGTGAVLAAHDAHRRLPPASTLKTLFALTALPHLPGSGRHTVTEAELDEVPEGSSTVGLSADHTYRVADLWRGVFLSSGNDAVHVLAEMNGGWDVTSAQMQAKARALGARDTTVVSPDGFDADGQASSAYDLAVFGRTGLADPAFAEYAATADARFPGGTTTDGSPTWTYGIENTNRLVTGQDGLGRYPGIIGVKNGYTSQAGFTLIAAARRDGRTLLATVMNPQWGGANAVYEEARSLLDWGFAAAGRVDPVGSLDPPAPPATPRTVAARAARAVTPERLDVGTPMVYGLSAAFLAAVAVLTGAGVLRRRRDLP</sequence>
<evidence type="ECO:0000259" key="3">
    <source>
        <dbReference type="Pfam" id="PF00768"/>
    </source>
</evidence>
<dbReference type="Pfam" id="PF00768">
    <property type="entry name" value="Peptidase_S11"/>
    <property type="match status" value="1"/>
</dbReference>
<feature type="signal peptide" evidence="2">
    <location>
        <begin position="1"/>
        <end position="32"/>
    </location>
</feature>
<evidence type="ECO:0000256" key="2">
    <source>
        <dbReference type="SAM" id="SignalP"/>
    </source>
</evidence>